<dbReference type="InterPro" id="IPR003029">
    <property type="entry name" value="S1_domain"/>
</dbReference>
<dbReference type="InterPro" id="IPR050437">
    <property type="entry name" value="Ribos_protein_bS1-like"/>
</dbReference>
<dbReference type="InterPro" id="IPR006641">
    <property type="entry name" value="YqgF/RNaseH-like_dom"/>
</dbReference>
<dbReference type="GO" id="GO:0003735">
    <property type="term" value="F:structural constituent of ribosome"/>
    <property type="evidence" value="ECO:0007669"/>
    <property type="project" value="TreeGrafter"/>
</dbReference>
<organism evidence="3 4">
    <name type="scientific">Chitinophaga skermanii</name>
    <dbReference type="NCBI Taxonomy" id="331697"/>
    <lineage>
        <taxon>Bacteria</taxon>
        <taxon>Pseudomonadati</taxon>
        <taxon>Bacteroidota</taxon>
        <taxon>Chitinophagia</taxon>
        <taxon>Chitinophagales</taxon>
        <taxon>Chitinophagaceae</taxon>
        <taxon>Chitinophaga</taxon>
    </lineage>
</organism>
<dbReference type="Gene3D" id="3.30.420.140">
    <property type="entry name" value="YqgF/RNase H-like domain"/>
    <property type="match status" value="1"/>
</dbReference>
<dbReference type="Gene3D" id="1.10.10.650">
    <property type="entry name" value="RuvA domain 2-like"/>
    <property type="match status" value="1"/>
</dbReference>
<dbReference type="FunFam" id="1.10.150.310:FF:000001">
    <property type="entry name" value="RNA-binding transcriptional accessory protein"/>
    <property type="match status" value="1"/>
</dbReference>
<dbReference type="Gene3D" id="1.10.3500.10">
    <property type="entry name" value="Tex N-terminal region-like"/>
    <property type="match status" value="1"/>
</dbReference>
<dbReference type="GO" id="GO:0006139">
    <property type="term" value="P:nucleobase-containing compound metabolic process"/>
    <property type="evidence" value="ECO:0007669"/>
    <property type="project" value="InterPro"/>
</dbReference>
<dbReference type="Proteomes" id="UP000249547">
    <property type="component" value="Unassembled WGS sequence"/>
</dbReference>
<dbReference type="GO" id="GO:0005737">
    <property type="term" value="C:cytoplasm"/>
    <property type="evidence" value="ECO:0007669"/>
    <property type="project" value="UniProtKB-ARBA"/>
</dbReference>
<dbReference type="PANTHER" id="PTHR10724">
    <property type="entry name" value="30S RIBOSOMAL PROTEIN S1"/>
    <property type="match status" value="1"/>
</dbReference>
<dbReference type="InterPro" id="IPR044146">
    <property type="entry name" value="S1_Tex"/>
</dbReference>
<sequence length="774" mass="86657">MLDKKGDTIDPKFFSMNVKHIELISAELGIAKKQAENTMNLLAEGSTVPFISRYRKEVTGSLDEVQIARIEDLQKRYKEVDDRRAFIIKTITEQGKLTPELEEKLEATWVLTELEDIYLPYKPKRKTRATVAIEKGLEPLAKLIFEQEEAAPGTAAEAFINEQVANSDEALKGARDIIAEWINENAESRDKLRKLFNNTSSLGSKVIEGKEEEAAKYKDYFDFKEDFLSIPSHRVLAILRGESEGFLYATIMPVEEDAIDILNKQYITHRNGSSEQVGKAITDSYKRLLRPSLENEFRALAKEKADSDAIEVFAENLRQLLLAAPLGPKAVIAVDPGYRTGCKVVALDDQGNMLDNDVIYPLEKNYKRDDAENLLRNWVNRYDTQAIAVGNGTAGRETEEFIKKIDFGKKVNVFMVNESGASVYSASEVAREEFPDHDVTVRGAVSIGRRLIDPLAELVKIDPKSIGVGQYQHDVNQSNLKQSLDRVVVSCVNNVGVNLNTASKHLLAYISGLGPSLADNIVKFRKENGAFKNRLQLKKVPRLGEKAFEQCAGFLRIENGDNPLDNSAVHPERYSIVEAMAKKQNTTVSELMSKEELRKKINAKEYVSEEVGLLTLEDILKELDKPSRDPRDEISIFEYAENIKSMEDVKPGMVLPGVVTNITAFGAFVDIGVKQDGLVHISHLSNRFISNPNEAVKLNQKVQVTVLEVDIARKRISLSMKDNEPAPAKGAVREPRRDNRPANNNNNNKPNNKKQDAPVNDFQASLAALKNKFK</sequence>
<evidence type="ECO:0000259" key="2">
    <source>
        <dbReference type="PROSITE" id="PS50126"/>
    </source>
</evidence>
<feature type="domain" description="S1 motif" evidence="2">
    <location>
        <begin position="652"/>
        <end position="721"/>
    </location>
</feature>
<dbReference type="SUPFAM" id="SSF158832">
    <property type="entry name" value="Tex N-terminal region-like"/>
    <property type="match status" value="1"/>
</dbReference>
<feature type="compositionally biased region" description="Basic and acidic residues" evidence="1">
    <location>
        <begin position="731"/>
        <end position="740"/>
    </location>
</feature>
<dbReference type="Pfam" id="PF17674">
    <property type="entry name" value="HHH_9"/>
    <property type="match status" value="1"/>
</dbReference>
<dbReference type="InterPro" id="IPR023319">
    <property type="entry name" value="Tex-like_HTH_dom_sf"/>
</dbReference>
<dbReference type="InterPro" id="IPR037027">
    <property type="entry name" value="YqgF/RNaseH-like_dom_sf"/>
</dbReference>
<feature type="region of interest" description="Disordered" evidence="1">
    <location>
        <begin position="720"/>
        <end position="764"/>
    </location>
</feature>
<dbReference type="SUPFAM" id="SSF47781">
    <property type="entry name" value="RuvA domain 2-like"/>
    <property type="match status" value="2"/>
</dbReference>
<dbReference type="Gene3D" id="1.10.150.310">
    <property type="entry name" value="Tex RuvX-like domain-like"/>
    <property type="match status" value="1"/>
</dbReference>
<dbReference type="Pfam" id="PF16921">
    <property type="entry name" value="Tex_YqgF"/>
    <property type="match status" value="1"/>
</dbReference>
<gene>
    <name evidence="3" type="ORF">LX64_03328</name>
</gene>
<dbReference type="Pfam" id="PF09371">
    <property type="entry name" value="Tex_N"/>
    <property type="match status" value="1"/>
</dbReference>
<dbReference type="AlphaFoldDB" id="A0A327QCP0"/>
<dbReference type="SMART" id="SM00316">
    <property type="entry name" value="S1"/>
    <property type="match status" value="1"/>
</dbReference>
<dbReference type="InterPro" id="IPR055179">
    <property type="entry name" value="Tex-like_central_region"/>
</dbReference>
<dbReference type="Pfam" id="PF12836">
    <property type="entry name" value="HHH_3"/>
    <property type="match status" value="1"/>
</dbReference>
<dbReference type="InterPro" id="IPR010994">
    <property type="entry name" value="RuvA_2-like"/>
</dbReference>
<dbReference type="InterPro" id="IPR018974">
    <property type="entry name" value="Tex-like_N"/>
</dbReference>
<dbReference type="Pfam" id="PF00575">
    <property type="entry name" value="S1"/>
    <property type="match status" value="1"/>
</dbReference>
<dbReference type="InterPro" id="IPR032639">
    <property type="entry name" value="Tex_YqgF"/>
</dbReference>
<name>A0A327QCP0_9BACT</name>
<dbReference type="PROSITE" id="PS50126">
    <property type="entry name" value="S1"/>
    <property type="match status" value="1"/>
</dbReference>
<dbReference type="SUPFAM" id="SSF50249">
    <property type="entry name" value="Nucleic acid-binding proteins"/>
    <property type="match status" value="1"/>
</dbReference>
<evidence type="ECO:0000313" key="4">
    <source>
        <dbReference type="Proteomes" id="UP000249547"/>
    </source>
</evidence>
<dbReference type="EMBL" id="QLLL01000006">
    <property type="protein sequence ID" value="RAJ02319.1"/>
    <property type="molecule type" value="Genomic_DNA"/>
</dbReference>
<protein>
    <recommendedName>
        <fullName evidence="2">S1 motif domain-containing protein</fullName>
    </recommendedName>
</protein>
<dbReference type="GO" id="GO:0006412">
    <property type="term" value="P:translation"/>
    <property type="evidence" value="ECO:0007669"/>
    <property type="project" value="TreeGrafter"/>
</dbReference>
<reference evidence="3 4" key="1">
    <citation type="submission" date="2018-06" db="EMBL/GenBank/DDBJ databases">
        <title>Genomic Encyclopedia of Archaeal and Bacterial Type Strains, Phase II (KMG-II): from individual species to whole genera.</title>
        <authorList>
            <person name="Goeker M."/>
        </authorList>
    </citation>
    <scope>NUCLEOTIDE SEQUENCE [LARGE SCALE GENOMIC DNA]</scope>
    <source>
        <strain evidence="3 4">DSM 23857</strain>
    </source>
</reference>
<dbReference type="Gene3D" id="2.40.50.140">
    <property type="entry name" value="Nucleic acid-binding proteins"/>
    <property type="match status" value="1"/>
</dbReference>
<evidence type="ECO:0000256" key="1">
    <source>
        <dbReference type="SAM" id="MobiDB-lite"/>
    </source>
</evidence>
<dbReference type="CDD" id="cd05685">
    <property type="entry name" value="S1_Tex"/>
    <property type="match status" value="1"/>
</dbReference>
<accession>A0A327QCP0</accession>
<dbReference type="FunFam" id="3.30.420.140:FF:000001">
    <property type="entry name" value="RNA-binding transcriptional accessory protein"/>
    <property type="match status" value="1"/>
</dbReference>
<evidence type="ECO:0000313" key="3">
    <source>
        <dbReference type="EMBL" id="RAJ02319.1"/>
    </source>
</evidence>
<dbReference type="Pfam" id="PF22706">
    <property type="entry name" value="Tex_central_region"/>
    <property type="match status" value="1"/>
</dbReference>
<dbReference type="GO" id="GO:0003729">
    <property type="term" value="F:mRNA binding"/>
    <property type="evidence" value="ECO:0007669"/>
    <property type="project" value="TreeGrafter"/>
</dbReference>
<dbReference type="FunFam" id="2.40.50.140:FF:000051">
    <property type="entry name" value="RNA-binding transcriptional accessory protein"/>
    <property type="match status" value="1"/>
</dbReference>
<keyword evidence="4" id="KW-1185">Reference proteome</keyword>
<dbReference type="PANTHER" id="PTHR10724:SF10">
    <property type="entry name" value="S1 RNA-BINDING DOMAIN-CONTAINING PROTEIN 1"/>
    <property type="match status" value="1"/>
</dbReference>
<comment type="caution">
    <text evidence="3">The sequence shown here is derived from an EMBL/GenBank/DDBJ whole genome shotgun (WGS) entry which is preliminary data.</text>
</comment>
<dbReference type="FunFam" id="1.10.10.650:FF:000001">
    <property type="entry name" value="S1 RNA-binding domain 1"/>
    <property type="match status" value="1"/>
</dbReference>
<dbReference type="InterPro" id="IPR041692">
    <property type="entry name" value="HHH_9"/>
</dbReference>
<proteinExistence type="predicted"/>
<dbReference type="InterPro" id="IPR012337">
    <property type="entry name" value="RNaseH-like_sf"/>
</dbReference>
<dbReference type="InterPro" id="IPR012340">
    <property type="entry name" value="NA-bd_OB-fold"/>
</dbReference>
<dbReference type="SUPFAM" id="SSF53098">
    <property type="entry name" value="Ribonuclease H-like"/>
    <property type="match status" value="1"/>
</dbReference>
<dbReference type="InterPro" id="IPR023323">
    <property type="entry name" value="Tex-like_dom_sf"/>
</dbReference>
<dbReference type="SMART" id="SM00732">
    <property type="entry name" value="YqgFc"/>
    <property type="match status" value="1"/>
</dbReference>
<feature type="compositionally biased region" description="Low complexity" evidence="1">
    <location>
        <begin position="741"/>
        <end position="750"/>
    </location>
</feature>